<keyword evidence="10 14" id="KW-0460">Magnesium</keyword>
<comment type="similarity">
    <text evidence="3 16">Belongs to the DNA repair enzymes AP/ExoA family.</text>
</comment>
<reference evidence="18" key="2">
    <citation type="journal article" date="2021" name="Genome Biol. Evol.">
        <title>Developing a high-quality reference genome for a parasitic bivalve with doubly uniparental inheritance (Bivalvia: Unionida).</title>
        <authorList>
            <person name="Smith C.H."/>
        </authorList>
    </citation>
    <scope>NUCLEOTIDE SEQUENCE</scope>
    <source>
        <strain evidence="18">CHS0354</strain>
        <tissue evidence="18">Mantle</tissue>
    </source>
</reference>
<gene>
    <name evidence="18" type="ORF">CHS0354_024104</name>
</gene>
<dbReference type="Gene3D" id="1.20.120.140">
    <property type="entry name" value="Signal recognition particle SRP54, nucleotide-binding domain"/>
    <property type="match status" value="1"/>
</dbReference>
<evidence type="ECO:0000313" key="18">
    <source>
        <dbReference type="EMBL" id="KAK3582550.1"/>
    </source>
</evidence>
<dbReference type="GO" id="GO:0005047">
    <property type="term" value="F:signal recognition particle binding"/>
    <property type="evidence" value="ECO:0007669"/>
    <property type="project" value="TreeGrafter"/>
</dbReference>
<dbReference type="InterPro" id="IPR004808">
    <property type="entry name" value="AP_endonuc_1"/>
</dbReference>
<feature type="binding site" evidence="14">
    <location>
        <position position="156"/>
    </location>
    <ligand>
        <name>Mg(2+)</name>
        <dbReference type="ChEBI" id="CHEBI:18420"/>
        <label>1</label>
    </ligand>
</feature>
<dbReference type="Pfam" id="PF00448">
    <property type="entry name" value="SRP54"/>
    <property type="match status" value="1"/>
</dbReference>
<dbReference type="GO" id="GO:0005737">
    <property type="term" value="C:cytoplasm"/>
    <property type="evidence" value="ECO:0007669"/>
    <property type="project" value="UniProtKB-ARBA"/>
</dbReference>
<evidence type="ECO:0000256" key="7">
    <source>
        <dbReference type="ARBA" id="ARBA00022723"/>
    </source>
</evidence>
<dbReference type="SMART" id="SM00962">
    <property type="entry name" value="SRP54"/>
    <property type="match status" value="1"/>
</dbReference>
<dbReference type="GO" id="GO:0003677">
    <property type="term" value="F:DNA binding"/>
    <property type="evidence" value="ECO:0007669"/>
    <property type="project" value="InterPro"/>
</dbReference>
<comment type="caution">
    <text evidence="18">The sequence shown here is derived from an EMBL/GenBank/DDBJ whole genome shotgun (WGS) entry which is preliminary data.</text>
</comment>
<dbReference type="InterPro" id="IPR036225">
    <property type="entry name" value="SRP/SRP_N"/>
</dbReference>
<feature type="binding site" evidence="14">
    <location>
        <position position="10"/>
    </location>
    <ligand>
        <name>Mg(2+)</name>
        <dbReference type="ChEBI" id="CHEBI:18420"/>
        <label>1</label>
    </ligand>
</feature>
<keyword evidence="14" id="KW-0464">Manganese</keyword>
<evidence type="ECO:0000256" key="5">
    <source>
        <dbReference type="ARBA" id="ARBA00022475"/>
    </source>
</evidence>
<dbReference type="InterPro" id="IPR042101">
    <property type="entry name" value="SRP54_N_sf"/>
</dbReference>
<dbReference type="InterPro" id="IPR005135">
    <property type="entry name" value="Endo/exonuclease/phosphatase"/>
</dbReference>
<dbReference type="GO" id="GO:0046872">
    <property type="term" value="F:metal ion binding"/>
    <property type="evidence" value="ECO:0007669"/>
    <property type="project" value="UniProtKB-KW"/>
</dbReference>
<dbReference type="GO" id="GO:0003924">
    <property type="term" value="F:GTPase activity"/>
    <property type="evidence" value="ECO:0007669"/>
    <property type="project" value="TreeGrafter"/>
</dbReference>
<feature type="site" description="Transition state stabilizer" evidence="15">
    <location>
        <position position="156"/>
    </location>
</feature>
<dbReference type="InterPro" id="IPR036691">
    <property type="entry name" value="Endo/exonu/phosph_ase_sf"/>
</dbReference>
<dbReference type="SMART" id="SM00963">
    <property type="entry name" value="SRP54_N"/>
    <property type="match status" value="1"/>
</dbReference>
<keyword evidence="9" id="KW-0378">Hydrolase</keyword>
<evidence type="ECO:0000256" key="11">
    <source>
        <dbReference type="ARBA" id="ARBA00023134"/>
    </source>
</evidence>
<keyword evidence="16" id="KW-0227">DNA damage</keyword>
<keyword evidence="5" id="KW-1003">Cell membrane</keyword>
<proteinExistence type="inferred from homology"/>
<evidence type="ECO:0000256" key="13">
    <source>
        <dbReference type="ARBA" id="ARBA00023170"/>
    </source>
</evidence>
<dbReference type="NCBIfam" id="TIGR00064">
    <property type="entry name" value="ftsY"/>
    <property type="match status" value="1"/>
</dbReference>
<dbReference type="GO" id="GO:0005886">
    <property type="term" value="C:plasma membrane"/>
    <property type="evidence" value="ECO:0007669"/>
    <property type="project" value="UniProtKB-SubCell"/>
</dbReference>
<dbReference type="Gene3D" id="3.60.10.10">
    <property type="entry name" value="Endonuclease/exonuclease/phosphatase"/>
    <property type="match status" value="1"/>
</dbReference>
<dbReference type="Gene3D" id="3.40.50.300">
    <property type="entry name" value="P-loop containing nucleotide triphosphate hydrolases"/>
    <property type="match status" value="1"/>
</dbReference>
<dbReference type="SUPFAM" id="SSF47364">
    <property type="entry name" value="Domain of the SRP/SRP receptor G-proteins"/>
    <property type="match status" value="1"/>
</dbReference>
<dbReference type="SUPFAM" id="SSF56219">
    <property type="entry name" value="DNase I-like"/>
    <property type="match status" value="1"/>
</dbReference>
<comment type="cofactor">
    <cofactor evidence="14 16">
        <name>Mg(2+)</name>
        <dbReference type="ChEBI" id="CHEBI:18420"/>
    </cofactor>
    <cofactor evidence="14 16">
        <name>Mn(2+)</name>
        <dbReference type="ChEBI" id="CHEBI:29035"/>
    </cofactor>
    <text evidence="14 16">Probably binds two magnesium or manganese ions per subunit.</text>
</comment>
<dbReference type="GO" id="GO:0008311">
    <property type="term" value="F:double-stranded DNA 3'-5' DNA exonuclease activity"/>
    <property type="evidence" value="ECO:0007669"/>
    <property type="project" value="UniProtKB-EC"/>
</dbReference>
<dbReference type="HAMAP" id="MF_00920">
    <property type="entry name" value="FtsY"/>
    <property type="match status" value="1"/>
</dbReference>
<dbReference type="InterPro" id="IPR003593">
    <property type="entry name" value="AAA+_ATPase"/>
</dbReference>
<keyword evidence="8" id="KW-0547">Nucleotide-binding</keyword>
<keyword evidence="16" id="KW-0234">DNA repair</keyword>
<feature type="domain" description="SRP54-type proteins GTP-binding" evidence="17">
    <location>
        <begin position="458"/>
        <end position="471"/>
    </location>
</feature>
<dbReference type="Pfam" id="PF03372">
    <property type="entry name" value="Exo_endo_phos"/>
    <property type="match status" value="1"/>
</dbReference>
<dbReference type="AlphaFoldDB" id="A0AAE0S078"/>
<dbReference type="Proteomes" id="UP001195483">
    <property type="component" value="Unassembled WGS sequence"/>
</dbReference>
<dbReference type="GO" id="GO:0006614">
    <property type="term" value="P:SRP-dependent cotranslational protein targeting to membrane"/>
    <property type="evidence" value="ECO:0007669"/>
    <property type="project" value="InterPro"/>
</dbReference>
<dbReference type="PROSITE" id="PS51435">
    <property type="entry name" value="AP_NUCLEASE_F1_4"/>
    <property type="match status" value="1"/>
</dbReference>
<dbReference type="GO" id="GO:0005525">
    <property type="term" value="F:GTP binding"/>
    <property type="evidence" value="ECO:0007669"/>
    <property type="project" value="UniProtKB-KW"/>
</dbReference>
<evidence type="ECO:0000256" key="4">
    <source>
        <dbReference type="ARBA" id="ARBA00008531"/>
    </source>
</evidence>
<reference evidence="18" key="3">
    <citation type="submission" date="2023-05" db="EMBL/GenBank/DDBJ databases">
        <authorList>
            <person name="Smith C.H."/>
        </authorList>
    </citation>
    <scope>NUCLEOTIDE SEQUENCE</scope>
    <source>
        <strain evidence="18">CHS0354</strain>
        <tissue evidence="18">Mantle</tissue>
    </source>
</reference>
<evidence type="ECO:0000256" key="15">
    <source>
        <dbReference type="PIRSR" id="PIRSR604808-3"/>
    </source>
</evidence>
<keyword evidence="19" id="KW-1185">Reference proteome</keyword>
<evidence type="ECO:0000256" key="10">
    <source>
        <dbReference type="ARBA" id="ARBA00022842"/>
    </source>
</evidence>
<dbReference type="InterPro" id="IPR020847">
    <property type="entry name" value="AP_endonuclease_F1_BS"/>
</dbReference>
<name>A0AAE0S078_9BIVA</name>
<keyword evidence="11" id="KW-0342">GTP-binding</keyword>
<comment type="similarity">
    <text evidence="4">Belongs to the GTP-binding SRP family.</text>
</comment>
<feature type="binding site" evidence="14">
    <location>
        <position position="37"/>
    </location>
    <ligand>
        <name>Mg(2+)</name>
        <dbReference type="ChEBI" id="CHEBI:18420"/>
        <label>1</label>
    </ligand>
</feature>
<feature type="binding site" evidence="14">
    <location>
        <position position="154"/>
    </location>
    <ligand>
        <name>Mg(2+)</name>
        <dbReference type="ChEBI" id="CHEBI:18420"/>
        <label>1</label>
    </ligand>
</feature>
<dbReference type="PROSITE" id="PS00726">
    <property type="entry name" value="AP_NUCLEASE_F1_1"/>
    <property type="match status" value="1"/>
</dbReference>
<organism evidence="18 19">
    <name type="scientific">Potamilus streckersoni</name>
    <dbReference type="NCBI Taxonomy" id="2493646"/>
    <lineage>
        <taxon>Eukaryota</taxon>
        <taxon>Metazoa</taxon>
        <taxon>Spiralia</taxon>
        <taxon>Lophotrochozoa</taxon>
        <taxon>Mollusca</taxon>
        <taxon>Bivalvia</taxon>
        <taxon>Autobranchia</taxon>
        <taxon>Heteroconchia</taxon>
        <taxon>Palaeoheterodonta</taxon>
        <taxon>Unionida</taxon>
        <taxon>Unionoidea</taxon>
        <taxon>Unionidae</taxon>
        <taxon>Ambleminae</taxon>
        <taxon>Lampsilini</taxon>
        <taxon>Potamilus</taxon>
    </lineage>
</organism>
<keyword evidence="13" id="KW-0675">Receptor</keyword>
<keyword evidence="6" id="KW-0963">Cytoplasm</keyword>
<dbReference type="GO" id="GO:0006281">
    <property type="term" value="P:DNA repair"/>
    <property type="evidence" value="ECO:0007669"/>
    <property type="project" value="UniProtKB-KW"/>
</dbReference>
<dbReference type="CDD" id="cd17874">
    <property type="entry name" value="FtsY"/>
    <property type="match status" value="1"/>
</dbReference>
<evidence type="ECO:0000256" key="14">
    <source>
        <dbReference type="PIRSR" id="PIRSR604808-2"/>
    </source>
</evidence>
<keyword evidence="12" id="KW-0472">Membrane</keyword>
<dbReference type="PANTHER" id="PTHR43134">
    <property type="entry name" value="SIGNAL RECOGNITION PARTICLE RECEPTOR SUBUNIT ALPHA"/>
    <property type="match status" value="1"/>
</dbReference>
<comment type="subcellular location">
    <subcellularLocation>
        <location evidence="2">Cell membrane</location>
        <topology evidence="2">Peripheral membrane protein</topology>
        <orientation evidence="2">Cytoplasmic side</orientation>
    </subcellularLocation>
</comment>
<evidence type="ECO:0000256" key="12">
    <source>
        <dbReference type="ARBA" id="ARBA00023136"/>
    </source>
</evidence>
<dbReference type="EMBL" id="JAEAOA010001427">
    <property type="protein sequence ID" value="KAK3582550.1"/>
    <property type="molecule type" value="Genomic_DNA"/>
</dbReference>
<evidence type="ECO:0000256" key="9">
    <source>
        <dbReference type="ARBA" id="ARBA00022801"/>
    </source>
</evidence>
<dbReference type="NCBIfam" id="TIGR00633">
    <property type="entry name" value="xth"/>
    <property type="match status" value="1"/>
</dbReference>
<dbReference type="FunFam" id="3.40.50.300:FF:000053">
    <property type="entry name" value="Signal recognition particle receptor FtsY"/>
    <property type="match status" value="1"/>
</dbReference>
<protein>
    <recommendedName>
        <fullName evidence="16">DNA-(apurinic or apyrimidinic site) endonuclease</fullName>
        <ecNumber evidence="16">3.1.-.-</ecNumber>
    </recommendedName>
</protein>
<dbReference type="InterPro" id="IPR000897">
    <property type="entry name" value="SRP54_GTPase_dom"/>
</dbReference>
<evidence type="ECO:0000313" key="19">
    <source>
        <dbReference type="Proteomes" id="UP001195483"/>
    </source>
</evidence>
<dbReference type="PROSITE" id="PS00300">
    <property type="entry name" value="SRP54"/>
    <property type="match status" value="1"/>
</dbReference>
<evidence type="ECO:0000259" key="17">
    <source>
        <dbReference type="PROSITE" id="PS00300"/>
    </source>
</evidence>
<dbReference type="Pfam" id="PF02881">
    <property type="entry name" value="SRP54_N"/>
    <property type="match status" value="1"/>
</dbReference>
<evidence type="ECO:0000256" key="16">
    <source>
        <dbReference type="RuleBase" id="RU362131"/>
    </source>
</evidence>
<comment type="catalytic activity">
    <reaction evidence="1">
        <text>Exonucleolytic cleavage in the 3'- to 5'-direction to yield nucleoside 5'-phosphates.</text>
        <dbReference type="EC" id="3.1.11.2"/>
    </reaction>
</comment>
<evidence type="ECO:0000256" key="3">
    <source>
        <dbReference type="ARBA" id="ARBA00007092"/>
    </source>
</evidence>
<sequence length="485" mass="53509">MSGISIVTWNINGIRARADAMIHWVNENKPDVLCLQEVKASEEQIPENVQALASSYCFFWNGSTVKKGYSGTGIWVKRTFIDGLGLIPHWSVPSFDIENRILEIELGNYVIIGVYIPRGEKEDHYKIKLNFLSRLSQHISKHLAEKKEVVLCGDMNVAHRDIDVYYPKIDPTMVGLRPDERTAISNLIGIEKTRSGLFEKLTQVFTEHKSATKEFFDDLEMALLSSDVGVDMTEWIIKAVSTRAKKDSSLSLDVLVKEEMKKIFDQSVIQGNNLTFENTLPNKPYVVLVVGVNGTGKTTTLGKLGYLYKQAGKSVMYAAGDTYRAAAAQQLAIWAERNHAQIVMHQPGSDPAAVAHDAVESAVAKGIDVLLIDTAGRLHNKTNLMQELTKIKRVTEKKLGRTPNEILLVIDANTGQNSVTQAKVFGELAGVTGLILTKLDGTAKGGAVLEISKKLGTPIRYVGVGEKNSDLKHFDPDAFVNAMLK</sequence>
<keyword evidence="7 14" id="KW-0479">Metal-binding</keyword>
<dbReference type="InterPro" id="IPR013822">
    <property type="entry name" value="Signal_recog_particl_SRP54_hlx"/>
</dbReference>
<dbReference type="InterPro" id="IPR027417">
    <property type="entry name" value="P-loop_NTPase"/>
</dbReference>
<dbReference type="SUPFAM" id="SSF52540">
    <property type="entry name" value="P-loop containing nucleoside triphosphate hydrolases"/>
    <property type="match status" value="1"/>
</dbReference>
<evidence type="ECO:0000256" key="2">
    <source>
        <dbReference type="ARBA" id="ARBA00004413"/>
    </source>
</evidence>
<dbReference type="SMART" id="SM00382">
    <property type="entry name" value="AAA"/>
    <property type="match status" value="1"/>
</dbReference>
<reference evidence="18" key="1">
    <citation type="journal article" date="2021" name="Genome Biol. Evol.">
        <title>A High-Quality Reference Genome for a Parasitic Bivalve with Doubly Uniparental Inheritance (Bivalvia: Unionida).</title>
        <authorList>
            <person name="Smith C.H."/>
        </authorList>
    </citation>
    <scope>NUCLEOTIDE SEQUENCE</scope>
    <source>
        <strain evidence="18">CHS0354</strain>
    </source>
</reference>
<evidence type="ECO:0000256" key="8">
    <source>
        <dbReference type="ARBA" id="ARBA00022741"/>
    </source>
</evidence>
<dbReference type="InterPro" id="IPR004390">
    <property type="entry name" value="SR_rcpt_FtsY"/>
</dbReference>
<accession>A0AAE0S078</accession>
<evidence type="ECO:0000256" key="6">
    <source>
        <dbReference type="ARBA" id="ARBA00022490"/>
    </source>
</evidence>
<dbReference type="GO" id="GO:0004519">
    <property type="term" value="F:endonuclease activity"/>
    <property type="evidence" value="ECO:0007669"/>
    <property type="project" value="InterPro"/>
</dbReference>
<evidence type="ECO:0000256" key="1">
    <source>
        <dbReference type="ARBA" id="ARBA00000493"/>
    </source>
</evidence>
<dbReference type="EC" id="3.1.-.-" evidence="16"/>
<dbReference type="PANTHER" id="PTHR43134:SF1">
    <property type="entry name" value="SIGNAL RECOGNITION PARTICLE RECEPTOR SUBUNIT ALPHA"/>
    <property type="match status" value="1"/>
</dbReference>